<evidence type="ECO:0000313" key="1">
    <source>
        <dbReference type="EMBL" id="RNI27369.1"/>
    </source>
</evidence>
<dbReference type="AlphaFoldDB" id="A0A3M9MPC7"/>
<sequence>MVMILDKQVLHARGGTEVYQTYDTETELFGMCRVDGNGTEFLPAIFRYTFSFDHCGTCVVVTQSDEFKRVNLKWETIAMAAADEREHRLYILKYSLCVCAGKGELNGGCTACGGIGKIRTRYVCQHNRRIFNF</sequence>
<dbReference type="EMBL" id="RJJE01000017">
    <property type="protein sequence ID" value="RNI27369.1"/>
    <property type="molecule type" value="Genomic_DNA"/>
</dbReference>
<dbReference type="Proteomes" id="UP000271010">
    <property type="component" value="Unassembled WGS sequence"/>
</dbReference>
<organism evidence="1 2">
    <name type="scientific">Rufibacter immobilis</name>
    <dbReference type="NCBI Taxonomy" id="1348778"/>
    <lineage>
        <taxon>Bacteria</taxon>
        <taxon>Pseudomonadati</taxon>
        <taxon>Bacteroidota</taxon>
        <taxon>Cytophagia</taxon>
        <taxon>Cytophagales</taxon>
        <taxon>Hymenobacteraceae</taxon>
        <taxon>Rufibacter</taxon>
    </lineage>
</organism>
<accession>A0A3M9MPC7</accession>
<protein>
    <submittedName>
        <fullName evidence="1">Uncharacterized protein</fullName>
    </submittedName>
</protein>
<dbReference type="OrthoDB" id="855070at2"/>
<proteinExistence type="predicted"/>
<comment type="caution">
    <text evidence="1">The sequence shown here is derived from an EMBL/GenBank/DDBJ whole genome shotgun (WGS) entry which is preliminary data.</text>
</comment>
<dbReference type="RefSeq" id="WP_123133837.1">
    <property type="nucleotide sequence ID" value="NZ_RJJE01000017.1"/>
</dbReference>
<evidence type="ECO:0000313" key="2">
    <source>
        <dbReference type="Proteomes" id="UP000271010"/>
    </source>
</evidence>
<name>A0A3M9MPC7_9BACT</name>
<reference evidence="1 2" key="1">
    <citation type="submission" date="2018-11" db="EMBL/GenBank/DDBJ databases">
        <title>Rufibacter latericius sp. nov., isolated from water in Baiyang Lake.</title>
        <authorList>
            <person name="Yang Y."/>
        </authorList>
    </citation>
    <scope>NUCLEOTIDE SEQUENCE [LARGE SCALE GENOMIC DNA]</scope>
    <source>
        <strain evidence="1 2">MCC P1</strain>
    </source>
</reference>
<keyword evidence="2" id="KW-1185">Reference proteome</keyword>
<gene>
    <name evidence="1" type="ORF">EFA69_14615</name>
</gene>